<feature type="compositionally biased region" description="Basic and acidic residues" evidence="1">
    <location>
        <begin position="112"/>
        <end position="123"/>
    </location>
</feature>
<dbReference type="Proteomes" id="UP000242414">
    <property type="component" value="Unassembled WGS sequence"/>
</dbReference>
<evidence type="ECO:0000313" key="3">
    <source>
        <dbReference type="EMBL" id="ORE04688.1"/>
    </source>
</evidence>
<reference evidence="3" key="1">
    <citation type="journal article" date="2016" name="Proc. Natl. Acad. Sci. U.S.A.">
        <title>Lipid metabolic changes in an early divergent fungus govern the establishment of a mutualistic symbiosis with endobacteria.</title>
        <authorList>
            <person name="Lastovetsky O.A."/>
            <person name="Gaspar M.L."/>
            <person name="Mondo S.J."/>
            <person name="LaButti K.M."/>
            <person name="Sandor L."/>
            <person name="Grigoriev I.V."/>
            <person name="Henry S.A."/>
            <person name="Pawlowska T.E."/>
        </authorList>
    </citation>
    <scope>NUCLEOTIDE SEQUENCE [LARGE SCALE GENOMIC DNA]</scope>
    <source>
        <strain evidence="3">ATCC 52814</strain>
    </source>
</reference>
<protein>
    <submittedName>
        <fullName evidence="3">Uncharacterized protein</fullName>
    </submittedName>
</protein>
<evidence type="ECO:0000256" key="1">
    <source>
        <dbReference type="SAM" id="MobiDB-lite"/>
    </source>
</evidence>
<dbReference type="OrthoDB" id="10356929at2759"/>
<evidence type="ECO:0000256" key="2">
    <source>
        <dbReference type="SAM" id="SignalP"/>
    </source>
</evidence>
<dbReference type="VEuPathDB" id="FungiDB:BCV72DRAFT_307082"/>
<dbReference type="EMBL" id="KV921964">
    <property type="protein sequence ID" value="ORE04688.1"/>
    <property type="molecule type" value="Genomic_DNA"/>
</dbReference>
<dbReference type="AlphaFoldDB" id="A0A1X0QYA7"/>
<organism evidence="3">
    <name type="scientific">Rhizopus microsporus var. microsporus</name>
    <dbReference type="NCBI Taxonomy" id="86635"/>
    <lineage>
        <taxon>Eukaryota</taxon>
        <taxon>Fungi</taxon>
        <taxon>Fungi incertae sedis</taxon>
        <taxon>Mucoromycota</taxon>
        <taxon>Mucoromycotina</taxon>
        <taxon>Mucoromycetes</taxon>
        <taxon>Mucorales</taxon>
        <taxon>Mucorineae</taxon>
        <taxon>Rhizopodaceae</taxon>
        <taxon>Rhizopus</taxon>
    </lineage>
</organism>
<accession>A0A1X0QYA7</accession>
<feature type="chain" id="PRO_5012145609" evidence="2">
    <location>
        <begin position="26"/>
        <end position="132"/>
    </location>
</feature>
<name>A0A1X0QYA7_RHIZD</name>
<gene>
    <name evidence="3" type="ORF">BCV72DRAFT_307082</name>
</gene>
<feature type="signal peptide" evidence="2">
    <location>
        <begin position="1"/>
        <end position="25"/>
    </location>
</feature>
<feature type="region of interest" description="Disordered" evidence="1">
    <location>
        <begin position="112"/>
        <end position="132"/>
    </location>
</feature>
<keyword evidence="2" id="KW-0732">Signal</keyword>
<proteinExistence type="predicted"/>
<sequence>MINHFINKKLFTLVFFFFKISPTATSTLKPTLENAVFKIQQLTTSVNYGFNDMCSNFEAMLEETKNLKEAVILLKQQATVLTEEVDSIEVAATTELFAAHLFPGRNIPEPRARDACSGRKDHPTSFSWKHFR</sequence>